<evidence type="ECO:0000256" key="6">
    <source>
        <dbReference type="ARBA" id="ARBA00022741"/>
    </source>
</evidence>
<keyword evidence="4" id="KW-0762">Sugar transport</keyword>
<evidence type="ECO:0000256" key="4">
    <source>
        <dbReference type="ARBA" id="ARBA00022597"/>
    </source>
</evidence>
<dbReference type="SMART" id="SM00382">
    <property type="entry name" value="AAA"/>
    <property type="match status" value="2"/>
</dbReference>
<keyword evidence="9" id="KW-0472">Membrane</keyword>
<feature type="domain" description="ABC transporter" evidence="10">
    <location>
        <begin position="13"/>
        <end position="249"/>
    </location>
</feature>
<proteinExistence type="predicted"/>
<dbReference type="CDD" id="cd03215">
    <property type="entry name" value="ABC_Carb_Monos_II"/>
    <property type="match status" value="1"/>
</dbReference>
<dbReference type="GO" id="GO:0005524">
    <property type="term" value="F:ATP binding"/>
    <property type="evidence" value="ECO:0007669"/>
    <property type="project" value="UniProtKB-KW"/>
</dbReference>
<name>A0ABW9EGZ2_9BURK</name>
<dbReference type="InterPro" id="IPR027417">
    <property type="entry name" value="P-loop_NTPase"/>
</dbReference>
<keyword evidence="3" id="KW-0997">Cell inner membrane</keyword>
<dbReference type="Pfam" id="PF00005">
    <property type="entry name" value="ABC_tran"/>
    <property type="match status" value="2"/>
</dbReference>
<dbReference type="Proteomes" id="UP001629392">
    <property type="component" value="Unassembled WGS sequence"/>
</dbReference>
<comment type="caution">
    <text evidence="11">The sequence shown here is derived from an EMBL/GenBank/DDBJ whole genome shotgun (WGS) entry which is preliminary data.</text>
</comment>
<evidence type="ECO:0000256" key="8">
    <source>
        <dbReference type="ARBA" id="ARBA00022967"/>
    </source>
</evidence>
<dbReference type="EMBL" id="JAQQCL010000013">
    <property type="protein sequence ID" value="MFM0718261.1"/>
    <property type="molecule type" value="Genomic_DNA"/>
</dbReference>
<dbReference type="RefSeq" id="WP_408154140.1">
    <property type="nucleotide sequence ID" value="NZ_JAQQCL010000013.1"/>
</dbReference>
<evidence type="ECO:0000256" key="2">
    <source>
        <dbReference type="ARBA" id="ARBA00022475"/>
    </source>
</evidence>
<keyword evidence="12" id="KW-1185">Reference proteome</keyword>
<reference evidence="11 12" key="1">
    <citation type="journal article" date="2024" name="Chem. Sci.">
        <title>Discovery of megapolipeptins by genome mining of a Burkholderiales bacteria collection.</title>
        <authorList>
            <person name="Paulo B.S."/>
            <person name="Recchia M.J.J."/>
            <person name="Lee S."/>
            <person name="Fergusson C.H."/>
            <person name="Romanowski S.B."/>
            <person name="Hernandez A."/>
            <person name="Krull N."/>
            <person name="Liu D.Y."/>
            <person name="Cavanagh H."/>
            <person name="Bos A."/>
            <person name="Gray C.A."/>
            <person name="Murphy B.T."/>
            <person name="Linington R.G."/>
            <person name="Eustaquio A.S."/>
        </authorList>
    </citation>
    <scope>NUCLEOTIDE SEQUENCE [LARGE SCALE GENOMIC DNA]</scope>
    <source>
        <strain evidence="11 12">RL17-350-BIC-E</strain>
    </source>
</reference>
<dbReference type="PROSITE" id="PS00211">
    <property type="entry name" value="ABC_TRANSPORTER_1"/>
    <property type="match status" value="1"/>
</dbReference>
<sequence length="500" mass="53987">MDSNAPDRNRLLVQAAGVAKSFDGVPALRNGQFLLRAGSVHALCGGNGAGKSTFLSILMGILKRDAGMIAVAGREVDFSGPLDAIESGIAIITQELSPVPYLSVAENIYLGREPRTAKVVVDTKKMRSDAETLLKRLGFDIDPAATIASLSVAQIQLVEIAKAFSFDAQIIIMDEPTSAIGERETHVLFDAIRRLTRQGVGFIYVSHRLEEIFDIADTYTVFRDGEFVETGDIASIDRAHLVRQIVGREVAEPRQSSRTDIGETLLEIKDLSWAGKFEEVSLRVAAGEILGIYGLMGSGRTEFVSSVFGISPRDSGSVQFAGAAIPAERPDKALDAGISMVTEDRKESGLVLSSSIRHNISLTALRKLSWRGVVNGRKERDHASDMIRRLFIKTSSDSLAVSTMSGGNQQKVVIARCLSTKPKLLICDEPTRGIDEGAKQEIYALLDSFVRDGGAVLMVSSEAPEVLQLSDRIAIFKKGRLSQMLPTAGASQEILLHASS</sequence>
<evidence type="ECO:0000256" key="3">
    <source>
        <dbReference type="ARBA" id="ARBA00022519"/>
    </source>
</evidence>
<feature type="domain" description="ABC transporter" evidence="10">
    <location>
        <begin position="256"/>
        <end position="498"/>
    </location>
</feature>
<keyword evidence="7 11" id="KW-0067">ATP-binding</keyword>
<dbReference type="SUPFAM" id="SSF52540">
    <property type="entry name" value="P-loop containing nucleoside triphosphate hydrolases"/>
    <property type="match status" value="2"/>
</dbReference>
<evidence type="ECO:0000256" key="1">
    <source>
        <dbReference type="ARBA" id="ARBA00022448"/>
    </source>
</evidence>
<dbReference type="CDD" id="cd03216">
    <property type="entry name" value="ABC_Carb_Monos_I"/>
    <property type="match status" value="1"/>
</dbReference>
<keyword evidence="8" id="KW-1278">Translocase</keyword>
<dbReference type="InterPro" id="IPR003439">
    <property type="entry name" value="ABC_transporter-like_ATP-bd"/>
</dbReference>
<evidence type="ECO:0000259" key="10">
    <source>
        <dbReference type="PROSITE" id="PS50893"/>
    </source>
</evidence>
<keyword evidence="5" id="KW-0677">Repeat</keyword>
<organism evidence="11 12">
    <name type="scientific">Paraburkholderia strydomiana</name>
    <dbReference type="NCBI Taxonomy" id="1245417"/>
    <lineage>
        <taxon>Bacteria</taxon>
        <taxon>Pseudomonadati</taxon>
        <taxon>Pseudomonadota</taxon>
        <taxon>Betaproteobacteria</taxon>
        <taxon>Burkholderiales</taxon>
        <taxon>Burkholderiaceae</taxon>
        <taxon>Paraburkholderia</taxon>
    </lineage>
</organism>
<keyword evidence="1" id="KW-0813">Transport</keyword>
<gene>
    <name evidence="11" type="ORF">PQQ73_18180</name>
</gene>
<dbReference type="PANTHER" id="PTHR43790:SF3">
    <property type="entry name" value="D-ALLOSE IMPORT ATP-BINDING PROTEIN ALSA-RELATED"/>
    <property type="match status" value="1"/>
</dbReference>
<dbReference type="PANTHER" id="PTHR43790">
    <property type="entry name" value="CARBOHYDRATE TRANSPORT ATP-BINDING PROTEIN MG119-RELATED"/>
    <property type="match status" value="1"/>
</dbReference>
<evidence type="ECO:0000313" key="12">
    <source>
        <dbReference type="Proteomes" id="UP001629392"/>
    </source>
</evidence>
<evidence type="ECO:0000256" key="9">
    <source>
        <dbReference type="ARBA" id="ARBA00023136"/>
    </source>
</evidence>
<dbReference type="InterPro" id="IPR050107">
    <property type="entry name" value="ABC_carbohydrate_import_ATPase"/>
</dbReference>
<evidence type="ECO:0000256" key="7">
    <source>
        <dbReference type="ARBA" id="ARBA00022840"/>
    </source>
</evidence>
<dbReference type="Gene3D" id="3.40.50.300">
    <property type="entry name" value="P-loop containing nucleotide triphosphate hydrolases"/>
    <property type="match status" value="2"/>
</dbReference>
<dbReference type="PROSITE" id="PS50893">
    <property type="entry name" value="ABC_TRANSPORTER_2"/>
    <property type="match status" value="2"/>
</dbReference>
<keyword evidence="2" id="KW-1003">Cell membrane</keyword>
<evidence type="ECO:0000313" key="11">
    <source>
        <dbReference type="EMBL" id="MFM0718261.1"/>
    </source>
</evidence>
<protein>
    <submittedName>
        <fullName evidence="11">Sugar ABC transporter ATP-binding protein</fullName>
    </submittedName>
</protein>
<accession>A0ABW9EGZ2</accession>
<dbReference type="InterPro" id="IPR003593">
    <property type="entry name" value="AAA+_ATPase"/>
</dbReference>
<dbReference type="InterPro" id="IPR017871">
    <property type="entry name" value="ABC_transporter-like_CS"/>
</dbReference>
<keyword evidence="6" id="KW-0547">Nucleotide-binding</keyword>
<evidence type="ECO:0000256" key="5">
    <source>
        <dbReference type="ARBA" id="ARBA00022737"/>
    </source>
</evidence>